<dbReference type="InterPro" id="IPR011864">
    <property type="entry name" value="Phosphate_PstC"/>
</dbReference>
<keyword evidence="4 5" id="KW-0472">Membrane</keyword>
<evidence type="ECO:0000256" key="1">
    <source>
        <dbReference type="ARBA" id="ARBA00004651"/>
    </source>
</evidence>
<evidence type="ECO:0000259" key="7">
    <source>
        <dbReference type="PROSITE" id="PS50928"/>
    </source>
</evidence>
<feature type="domain" description="ABC transmembrane type-1" evidence="7">
    <location>
        <begin position="234"/>
        <end position="450"/>
    </location>
</feature>
<dbReference type="Proteomes" id="UP001520878">
    <property type="component" value="Unassembled WGS sequence"/>
</dbReference>
<keyword evidence="6" id="KW-0997">Cell inner membrane</keyword>
<dbReference type="PROSITE" id="PS50928">
    <property type="entry name" value="ABC_TM1"/>
    <property type="match status" value="1"/>
</dbReference>
<dbReference type="Gene3D" id="1.10.3720.10">
    <property type="entry name" value="MetI-like"/>
    <property type="match status" value="1"/>
</dbReference>
<dbReference type="InterPro" id="IPR022182">
    <property type="entry name" value="PstC_N"/>
</dbReference>
<keyword evidence="3 5" id="KW-1133">Transmembrane helix</keyword>
<accession>A0ABS8GBV2</accession>
<feature type="transmembrane region" description="Helical" evidence="5">
    <location>
        <begin position="279"/>
        <end position="298"/>
    </location>
</feature>
<evidence type="ECO:0000256" key="5">
    <source>
        <dbReference type="RuleBase" id="RU363032"/>
    </source>
</evidence>
<evidence type="ECO:0000256" key="4">
    <source>
        <dbReference type="ARBA" id="ARBA00023136"/>
    </source>
</evidence>
<protein>
    <recommendedName>
        <fullName evidence="6">Phosphate transport system permease protein</fullName>
    </recommendedName>
</protein>
<keyword evidence="9" id="KW-1185">Reference proteome</keyword>
<dbReference type="PANTHER" id="PTHR42727">
    <property type="entry name" value="PHOSPHATE TRANSPORT SYSTEM PERMEASE PROTEIN"/>
    <property type="match status" value="1"/>
</dbReference>
<organism evidence="8 9">
    <name type="scientific">Fluctibacter halophilus</name>
    <dbReference type="NCBI Taxonomy" id="226011"/>
    <lineage>
        <taxon>Bacteria</taxon>
        <taxon>Pseudomonadati</taxon>
        <taxon>Pseudomonadota</taxon>
        <taxon>Gammaproteobacteria</taxon>
        <taxon>Alteromonadales</taxon>
        <taxon>Alteromonadaceae</taxon>
        <taxon>Fluctibacter</taxon>
    </lineage>
</organism>
<dbReference type="NCBIfam" id="TIGR02138">
    <property type="entry name" value="phosphate_pstC"/>
    <property type="match status" value="1"/>
</dbReference>
<keyword evidence="5" id="KW-0813">Transport</keyword>
<feature type="transmembrane region" description="Helical" evidence="5">
    <location>
        <begin position="310"/>
        <end position="329"/>
    </location>
</feature>
<dbReference type="InterPro" id="IPR000515">
    <property type="entry name" value="MetI-like"/>
</dbReference>
<feature type="transmembrane region" description="Helical" evidence="5">
    <location>
        <begin position="170"/>
        <end position="191"/>
    </location>
</feature>
<evidence type="ECO:0000256" key="2">
    <source>
        <dbReference type="ARBA" id="ARBA00022692"/>
    </source>
</evidence>
<dbReference type="RefSeq" id="WP_229162600.1">
    <property type="nucleotide sequence ID" value="NZ_JAJEWP010000007.1"/>
</dbReference>
<proteinExistence type="inferred from homology"/>
<dbReference type="PANTHER" id="PTHR42727:SF1">
    <property type="entry name" value="PHOSPHATE TRANSPORT SYSTEM PERMEASE"/>
    <property type="match status" value="1"/>
</dbReference>
<dbReference type="CDD" id="cd06261">
    <property type="entry name" value="TM_PBP2"/>
    <property type="match status" value="1"/>
</dbReference>
<keyword evidence="6" id="KW-1003">Cell membrane</keyword>
<evidence type="ECO:0000256" key="6">
    <source>
        <dbReference type="RuleBase" id="RU363054"/>
    </source>
</evidence>
<gene>
    <name evidence="8" type="primary">pstC</name>
    <name evidence="8" type="ORF">LJ739_17580</name>
</gene>
<dbReference type="EMBL" id="JAJEWP010000007">
    <property type="protein sequence ID" value="MCC2618070.1"/>
    <property type="molecule type" value="Genomic_DNA"/>
</dbReference>
<sequence length="462" mass="48848">MTTSMLLLVALLLAASAFVFGRQRSVALAKPLGGQRHLDSLPFYYGALTALWCGVPALMLLSLWIMFDDVIIRQVLINALPMDVQALPATDLSLVLNTISNIAETGSAGLQPEPYVVEAAERLRALHGINQMAMTVGVISVALITALFAWQRIGVKLQARIKVEKAFKNGLLVCASIAIFTTAGIVLSVLFESIRFFQSVPITEFLFGLEWSPQMAIRADQVGGSGAFGAVPLFAGTVLISVLAMLIAVPAGLMAAIYLSEYASPKVRSTVKPMLEVLAGVPTVVYGFFAALTVAPFIRDSGGLLGLDVSSESALAAGLVMGVMIIPFVSSLSDDVINAVPQSLRDGSYGLGATQSETIKQVVIPAALPGIVGGVLLAVSRAIGETMIVVMAAGLAAHLTANPLESVTTVTVQIVTLLVGDQEFNSPKTLSAFALGLMLFLVTLVLNYVALHVVKRYREQYE</sequence>
<name>A0ABS8GBV2_9ALTE</name>
<evidence type="ECO:0000313" key="9">
    <source>
        <dbReference type="Proteomes" id="UP001520878"/>
    </source>
</evidence>
<reference evidence="8 9" key="1">
    <citation type="submission" date="2021-10" db="EMBL/GenBank/DDBJ databases">
        <title>Draft genome of Aestuariibacter halophilus JC2043.</title>
        <authorList>
            <person name="Emsley S.A."/>
            <person name="Pfannmuller K.M."/>
            <person name="Ushijima B."/>
            <person name="Saw J.H."/>
            <person name="Videau P."/>
        </authorList>
    </citation>
    <scope>NUCLEOTIDE SEQUENCE [LARGE SCALE GENOMIC DNA]</scope>
    <source>
        <strain evidence="8 9">JC2043</strain>
    </source>
</reference>
<feature type="transmembrane region" description="Helical" evidence="5">
    <location>
        <begin position="132"/>
        <end position="150"/>
    </location>
</feature>
<dbReference type="Pfam" id="PF00528">
    <property type="entry name" value="BPD_transp_1"/>
    <property type="match status" value="1"/>
</dbReference>
<feature type="transmembrane region" description="Helical" evidence="5">
    <location>
        <begin position="45"/>
        <end position="67"/>
    </location>
</feature>
<comment type="function">
    <text evidence="6">Part of the binding-protein-dependent transport system for phosphate; probably responsible for the translocation of the substrate across the membrane.</text>
</comment>
<dbReference type="SUPFAM" id="SSF161098">
    <property type="entry name" value="MetI-like"/>
    <property type="match status" value="1"/>
</dbReference>
<feature type="transmembrane region" description="Helical" evidence="5">
    <location>
        <begin position="233"/>
        <end position="259"/>
    </location>
</feature>
<dbReference type="InterPro" id="IPR035906">
    <property type="entry name" value="MetI-like_sf"/>
</dbReference>
<evidence type="ECO:0000256" key="3">
    <source>
        <dbReference type="ARBA" id="ARBA00022989"/>
    </source>
</evidence>
<feature type="transmembrane region" description="Helical" evidence="5">
    <location>
        <begin position="430"/>
        <end position="451"/>
    </location>
</feature>
<dbReference type="Pfam" id="PF12501">
    <property type="entry name" value="DUF3708"/>
    <property type="match status" value="1"/>
</dbReference>
<comment type="subcellular location">
    <subcellularLocation>
        <location evidence="6">Cell inner membrane</location>
        <topology evidence="6">Multi-pass membrane protein</topology>
    </subcellularLocation>
    <subcellularLocation>
        <location evidence="1 5">Cell membrane</location>
        <topology evidence="1 5">Multi-pass membrane protein</topology>
    </subcellularLocation>
</comment>
<evidence type="ECO:0000313" key="8">
    <source>
        <dbReference type="EMBL" id="MCC2618070.1"/>
    </source>
</evidence>
<comment type="similarity">
    <text evidence="6">Belongs to the binding-protein-dependent transport system permease family. CysTW subfamily.</text>
</comment>
<keyword evidence="2 5" id="KW-0812">Transmembrane</keyword>
<comment type="caution">
    <text evidence="8">The sequence shown here is derived from an EMBL/GenBank/DDBJ whole genome shotgun (WGS) entry which is preliminary data.</text>
</comment>
<keyword evidence="6" id="KW-0592">Phosphate transport</keyword>